<dbReference type="WBParaSite" id="DME_0000435001-mRNA-1">
    <property type="protein sequence ID" value="DME_0000435001-mRNA-1"/>
    <property type="gene ID" value="DME_0000435001"/>
</dbReference>
<proteinExistence type="predicted"/>
<accession>A0A0N4UAZ3</accession>
<protein>
    <submittedName>
        <fullName evidence="2 5">Uncharacterized protein</fullName>
    </submittedName>
</protein>
<feature type="region of interest" description="Disordered" evidence="1">
    <location>
        <begin position="87"/>
        <end position="138"/>
    </location>
</feature>
<evidence type="ECO:0000313" key="3">
    <source>
        <dbReference type="Proteomes" id="UP000038040"/>
    </source>
</evidence>
<gene>
    <name evidence="2" type="ORF">DME_LOCUS8233</name>
</gene>
<evidence type="ECO:0000313" key="4">
    <source>
        <dbReference type="Proteomes" id="UP000274756"/>
    </source>
</evidence>
<evidence type="ECO:0000313" key="2">
    <source>
        <dbReference type="EMBL" id="VDN58260.1"/>
    </source>
</evidence>
<name>A0A0N4UAZ3_DRAME</name>
<dbReference type="AlphaFoldDB" id="A0A0N4UAZ3"/>
<feature type="compositionally biased region" description="Polar residues" evidence="1">
    <location>
        <begin position="97"/>
        <end position="137"/>
    </location>
</feature>
<evidence type="ECO:0000256" key="1">
    <source>
        <dbReference type="SAM" id="MobiDB-lite"/>
    </source>
</evidence>
<sequence length="199" mass="22926">MEALRRAAFIVLLRFVSDDYPLLRLEVIWIIISRIALIRVKFLRGGHLRIISRAIDKNLNAKVTSGSNFSLLELMAFLEEQRFFNTQSSSSNNNSSRPQSISLGIRPNTINSSSKTAQSRFSTNEPIQPASPSFSDLQGDRTSLKLSSNIFENVKESFDVKYESQIFFIYYCCIMVRKRISFVHMSIMYECMNIETKKR</sequence>
<reference evidence="2 4" key="2">
    <citation type="submission" date="2018-11" db="EMBL/GenBank/DDBJ databases">
        <authorList>
            <consortium name="Pathogen Informatics"/>
        </authorList>
    </citation>
    <scope>NUCLEOTIDE SEQUENCE [LARGE SCALE GENOMIC DNA]</scope>
</reference>
<dbReference type="Proteomes" id="UP000038040">
    <property type="component" value="Unplaced"/>
</dbReference>
<evidence type="ECO:0000313" key="5">
    <source>
        <dbReference type="WBParaSite" id="DME_0000435001-mRNA-1"/>
    </source>
</evidence>
<dbReference type="Proteomes" id="UP000274756">
    <property type="component" value="Unassembled WGS sequence"/>
</dbReference>
<keyword evidence="4" id="KW-1185">Reference proteome</keyword>
<dbReference type="EMBL" id="UYYG01001167">
    <property type="protein sequence ID" value="VDN58260.1"/>
    <property type="molecule type" value="Genomic_DNA"/>
</dbReference>
<reference evidence="5" key="1">
    <citation type="submission" date="2017-02" db="UniProtKB">
        <authorList>
            <consortium name="WormBaseParasite"/>
        </authorList>
    </citation>
    <scope>IDENTIFICATION</scope>
</reference>
<organism evidence="3 5">
    <name type="scientific">Dracunculus medinensis</name>
    <name type="common">Guinea worm</name>
    <dbReference type="NCBI Taxonomy" id="318479"/>
    <lineage>
        <taxon>Eukaryota</taxon>
        <taxon>Metazoa</taxon>
        <taxon>Ecdysozoa</taxon>
        <taxon>Nematoda</taxon>
        <taxon>Chromadorea</taxon>
        <taxon>Rhabditida</taxon>
        <taxon>Spirurina</taxon>
        <taxon>Dracunculoidea</taxon>
        <taxon>Dracunculidae</taxon>
        <taxon>Dracunculus</taxon>
    </lineage>
</organism>